<dbReference type="AlphaFoldDB" id="A0A1E3QMX0"/>
<feature type="transmembrane region" description="Helical" evidence="1">
    <location>
        <begin position="20"/>
        <end position="38"/>
    </location>
</feature>
<dbReference type="InterPro" id="IPR027458">
    <property type="entry name" value="STE2_TM1-TM2_sf"/>
</dbReference>
<dbReference type="InterPro" id="IPR000366">
    <property type="entry name" value="GPCR_STE2"/>
</dbReference>
<reference evidence="3" key="1">
    <citation type="submission" date="2016-05" db="EMBL/GenBank/DDBJ databases">
        <title>Comparative genomics of biotechnologically important yeasts.</title>
        <authorList>
            <consortium name="DOE Joint Genome Institute"/>
            <person name="Riley R."/>
            <person name="Haridas S."/>
            <person name="Wolfe K.H."/>
            <person name="Lopes M.R."/>
            <person name="Hittinger C.T."/>
            <person name="Goker M."/>
            <person name="Salamov A."/>
            <person name="Wisecaver J."/>
            <person name="Long T.M."/>
            <person name="Aerts A.L."/>
            <person name="Barry K."/>
            <person name="Choi C."/>
            <person name="Clum A."/>
            <person name="Coughlan A.Y."/>
            <person name="Deshpande S."/>
            <person name="Douglass A.P."/>
            <person name="Hanson S.J."/>
            <person name="Klenk H.-P."/>
            <person name="Labutti K."/>
            <person name="Lapidus A."/>
            <person name="Lindquist E."/>
            <person name="Lipzen A."/>
            <person name="Meier-Kolthoff J.P."/>
            <person name="Ohm R.A."/>
            <person name="Otillar R.P."/>
            <person name="Pangilinan J."/>
            <person name="Peng Y."/>
            <person name="Rokas A."/>
            <person name="Rosa C.A."/>
            <person name="Scheuner C."/>
            <person name="Sibirny A.A."/>
            <person name="Slot J.C."/>
            <person name="Stielow J.B."/>
            <person name="Sun H."/>
            <person name="Kurtzman C.P."/>
            <person name="Blackwell M."/>
            <person name="Grigoriev I.V."/>
            <person name="Jeffries T.W."/>
        </authorList>
    </citation>
    <scope>NUCLEOTIDE SEQUENCE [LARGE SCALE GENOMIC DNA]</scope>
    <source>
        <strain evidence="3">NRRL Y-12698</strain>
    </source>
</reference>
<dbReference type="OrthoDB" id="5402633at2759"/>
<sequence length="273" mass="29910">ITFEDLDDFFNAQMKYMAAYGARVGAGGMAFVVLWLVSKNRKTPIFILNQLSLLCFLVQSVLYIAYLLGGSANMTAVFTGYIQNSTTQFNITAASNVFQVLLIAFIEASLVFQVRMIFRSNNNQLAARILMGTCGLLGLTTVVFYLVACIRSISITFGSNAGVWGSMSKWIVNTPIILFASSVNVMSLVLVVKLLLAIRTRRYLGLKQLDSLHILFIMSGQTMIIPSVITIVDYARSNLSFILSPLGTFIVVLSLPLSAMWASASHNESAPQS</sequence>
<dbReference type="PRINTS" id="PR00250">
    <property type="entry name" value="GPCRSTE2"/>
</dbReference>
<keyword evidence="3" id="KW-1185">Reference proteome</keyword>
<dbReference type="EMBL" id="KV454433">
    <property type="protein sequence ID" value="ODQ79021.1"/>
    <property type="molecule type" value="Genomic_DNA"/>
</dbReference>
<feature type="transmembrane region" description="Helical" evidence="1">
    <location>
        <begin position="241"/>
        <end position="262"/>
    </location>
</feature>
<organism evidence="2 3">
    <name type="scientific">Babjeviella inositovora NRRL Y-12698</name>
    <dbReference type="NCBI Taxonomy" id="984486"/>
    <lineage>
        <taxon>Eukaryota</taxon>
        <taxon>Fungi</taxon>
        <taxon>Dikarya</taxon>
        <taxon>Ascomycota</taxon>
        <taxon>Saccharomycotina</taxon>
        <taxon>Pichiomycetes</taxon>
        <taxon>Serinales incertae sedis</taxon>
        <taxon>Babjeviella</taxon>
    </lineage>
</organism>
<protein>
    <recommendedName>
        <fullName evidence="4">Pheromone alpha factor receptor</fullName>
    </recommendedName>
</protein>
<dbReference type="GO" id="GO:0004934">
    <property type="term" value="F:mating-type alpha-factor pheromone receptor activity"/>
    <property type="evidence" value="ECO:0007669"/>
    <property type="project" value="EnsemblFungi"/>
</dbReference>
<feature type="transmembrane region" description="Helical" evidence="1">
    <location>
        <begin position="130"/>
        <end position="156"/>
    </location>
</feature>
<feature type="non-terminal residue" evidence="2">
    <location>
        <position position="1"/>
    </location>
</feature>
<dbReference type="Gene3D" id="1.10.287.920">
    <property type="entry name" value="Pheromone alpha factor receptor"/>
    <property type="match status" value="1"/>
</dbReference>
<dbReference type="STRING" id="984486.A0A1E3QMX0"/>
<dbReference type="GeneID" id="30149235"/>
<dbReference type="PANTHER" id="PTHR28009">
    <property type="entry name" value="PHEROMONE ALPHA FACTOR RECEPTOR"/>
    <property type="match status" value="1"/>
</dbReference>
<keyword evidence="1" id="KW-0812">Transmembrane</keyword>
<evidence type="ECO:0000256" key="1">
    <source>
        <dbReference type="SAM" id="Phobius"/>
    </source>
</evidence>
<feature type="transmembrane region" description="Helical" evidence="1">
    <location>
        <begin position="97"/>
        <end position="118"/>
    </location>
</feature>
<dbReference type="GO" id="GO:0000755">
    <property type="term" value="P:cytogamy"/>
    <property type="evidence" value="ECO:0007669"/>
    <property type="project" value="EnsemblFungi"/>
</dbReference>
<accession>A0A1E3QMX0</accession>
<feature type="transmembrane region" description="Helical" evidence="1">
    <location>
        <begin position="210"/>
        <end position="229"/>
    </location>
</feature>
<evidence type="ECO:0000313" key="2">
    <source>
        <dbReference type="EMBL" id="ODQ79021.1"/>
    </source>
</evidence>
<dbReference type="Proteomes" id="UP000094336">
    <property type="component" value="Unassembled WGS sequence"/>
</dbReference>
<keyword evidence="1" id="KW-0472">Membrane</keyword>
<gene>
    <name evidence="2" type="ORF">BABINDRAFT_26620</name>
</gene>
<dbReference type="CDD" id="cd14939">
    <property type="entry name" value="7tmD_STE2"/>
    <property type="match status" value="1"/>
</dbReference>
<evidence type="ECO:0000313" key="3">
    <source>
        <dbReference type="Proteomes" id="UP000094336"/>
    </source>
</evidence>
<feature type="non-terminal residue" evidence="2">
    <location>
        <position position="273"/>
    </location>
</feature>
<dbReference type="RefSeq" id="XP_018984349.1">
    <property type="nucleotide sequence ID" value="XM_019131382.1"/>
</dbReference>
<proteinExistence type="predicted"/>
<dbReference type="GO" id="GO:0038038">
    <property type="term" value="C:G protein-coupled receptor homodimeric complex"/>
    <property type="evidence" value="ECO:0007669"/>
    <property type="project" value="TreeGrafter"/>
</dbReference>
<name>A0A1E3QMX0_9ASCO</name>
<feature type="transmembrane region" description="Helical" evidence="1">
    <location>
        <begin position="176"/>
        <end position="198"/>
    </location>
</feature>
<dbReference type="Pfam" id="PF02116">
    <property type="entry name" value="STE2"/>
    <property type="match status" value="1"/>
</dbReference>
<evidence type="ECO:0008006" key="4">
    <source>
        <dbReference type="Google" id="ProtNLM"/>
    </source>
</evidence>
<dbReference type="PANTHER" id="PTHR28009:SF1">
    <property type="entry name" value="PHEROMONE ALPHA FACTOR RECEPTOR"/>
    <property type="match status" value="1"/>
</dbReference>
<keyword evidence="1" id="KW-1133">Transmembrane helix</keyword>
<dbReference type="GO" id="GO:0000750">
    <property type="term" value="P:pheromone-dependent signal transduction involved in conjugation with cellular fusion"/>
    <property type="evidence" value="ECO:0007669"/>
    <property type="project" value="EnsemblFungi"/>
</dbReference>
<feature type="transmembrane region" description="Helical" evidence="1">
    <location>
        <begin position="45"/>
        <end position="68"/>
    </location>
</feature>